<dbReference type="InterPro" id="IPR000835">
    <property type="entry name" value="HTH_MarR-typ"/>
</dbReference>
<dbReference type="AlphaFoldDB" id="A0A2U2RM90"/>
<evidence type="ECO:0000313" key="5">
    <source>
        <dbReference type="Proteomes" id="UP000245590"/>
    </source>
</evidence>
<dbReference type="Pfam" id="PF12802">
    <property type="entry name" value="MarR_2"/>
    <property type="match status" value="1"/>
</dbReference>
<dbReference type="InterPro" id="IPR039422">
    <property type="entry name" value="MarR/SlyA-like"/>
</dbReference>
<dbReference type="PROSITE" id="PS50995">
    <property type="entry name" value="HTH_MARR_2"/>
    <property type="match status" value="1"/>
</dbReference>
<dbReference type="InterPro" id="IPR036388">
    <property type="entry name" value="WH-like_DNA-bd_sf"/>
</dbReference>
<evidence type="ECO:0000313" key="4">
    <source>
        <dbReference type="EMBL" id="PWH06989.1"/>
    </source>
</evidence>
<sequence>MSGTPGDDARPAWRVHDLSASDPDGELSGSADLDGATEREIDELMAALVALREAETELSDASRRYMDLGTTDMRALHFLIAAAHKGEIATPGALGQHLGISSGSTTKLLDRLVRAGHVSRAPHPEDRRAVTILVTPSTRSAAMESIGRQHAGRVRAAVRLTSAERHVATRFLQDMAQEISPAGQDWAGRPRPTSGPQDAEGDADAR</sequence>
<evidence type="ECO:0000256" key="1">
    <source>
        <dbReference type="SAM" id="Coils"/>
    </source>
</evidence>
<feature type="coiled-coil region" evidence="1">
    <location>
        <begin position="44"/>
        <end position="71"/>
    </location>
</feature>
<dbReference type="GO" id="GO:0003700">
    <property type="term" value="F:DNA-binding transcription factor activity"/>
    <property type="evidence" value="ECO:0007669"/>
    <property type="project" value="InterPro"/>
</dbReference>
<dbReference type="SMART" id="SM00347">
    <property type="entry name" value="HTH_MARR"/>
    <property type="match status" value="1"/>
</dbReference>
<gene>
    <name evidence="4" type="ORF">DEO23_04955</name>
</gene>
<dbReference type="GO" id="GO:0006950">
    <property type="term" value="P:response to stress"/>
    <property type="evidence" value="ECO:0007669"/>
    <property type="project" value="TreeGrafter"/>
</dbReference>
<organism evidence="4 5">
    <name type="scientific">Brachybacterium endophyticum</name>
    <dbReference type="NCBI Taxonomy" id="2182385"/>
    <lineage>
        <taxon>Bacteria</taxon>
        <taxon>Bacillati</taxon>
        <taxon>Actinomycetota</taxon>
        <taxon>Actinomycetes</taxon>
        <taxon>Micrococcales</taxon>
        <taxon>Dermabacteraceae</taxon>
        <taxon>Brachybacterium</taxon>
    </lineage>
</organism>
<name>A0A2U2RM90_9MICO</name>
<comment type="caution">
    <text evidence="4">The sequence shown here is derived from an EMBL/GenBank/DDBJ whole genome shotgun (WGS) entry which is preliminary data.</text>
</comment>
<dbReference type="PANTHER" id="PTHR33164:SF106">
    <property type="entry name" value="TRANSCRIPTIONAL REGULATORY PROTEIN"/>
    <property type="match status" value="1"/>
</dbReference>
<dbReference type="SUPFAM" id="SSF46785">
    <property type="entry name" value="Winged helix' DNA-binding domain"/>
    <property type="match status" value="1"/>
</dbReference>
<evidence type="ECO:0000259" key="3">
    <source>
        <dbReference type="PROSITE" id="PS50995"/>
    </source>
</evidence>
<accession>A0A2U2RM90</accession>
<dbReference type="PANTHER" id="PTHR33164">
    <property type="entry name" value="TRANSCRIPTIONAL REGULATOR, MARR FAMILY"/>
    <property type="match status" value="1"/>
</dbReference>
<dbReference type="Proteomes" id="UP000245590">
    <property type="component" value="Unassembled WGS sequence"/>
</dbReference>
<dbReference type="RefSeq" id="WP_109275586.1">
    <property type="nucleotide sequence ID" value="NZ_QFKX01000002.1"/>
</dbReference>
<dbReference type="Gene3D" id="1.10.10.10">
    <property type="entry name" value="Winged helix-like DNA-binding domain superfamily/Winged helix DNA-binding domain"/>
    <property type="match status" value="1"/>
</dbReference>
<proteinExistence type="predicted"/>
<dbReference type="EMBL" id="QFKX01000002">
    <property type="protein sequence ID" value="PWH06989.1"/>
    <property type="molecule type" value="Genomic_DNA"/>
</dbReference>
<reference evidence="4 5" key="1">
    <citation type="submission" date="2018-05" db="EMBL/GenBank/DDBJ databases">
        <title>Brachybacterium sp. M1HQ-2T, whole genome shotgun sequence.</title>
        <authorList>
            <person name="Tuo L."/>
        </authorList>
    </citation>
    <scope>NUCLEOTIDE SEQUENCE [LARGE SCALE GENOMIC DNA]</scope>
    <source>
        <strain evidence="4 5">M1HQ-2</strain>
    </source>
</reference>
<keyword evidence="1" id="KW-0175">Coiled coil</keyword>
<feature type="region of interest" description="Disordered" evidence="2">
    <location>
        <begin position="176"/>
        <end position="206"/>
    </location>
</feature>
<protein>
    <submittedName>
        <fullName evidence="4">MarR family transcriptional regulator</fullName>
    </submittedName>
</protein>
<evidence type="ECO:0000256" key="2">
    <source>
        <dbReference type="SAM" id="MobiDB-lite"/>
    </source>
</evidence>
<dbReference type="InterPro" id="IPR036390">
    <property type="entry name" value="WH_DNA-bd_sf"/>
</dbReference>
<feature type="region of interest" description="Disordered" evidence="2">
    <location>
        <begin position="1"/>
        <end position="32"/>
    </location>
</feature>
<keyword evidence="5" id="KW-1185">Reference proteome</keyword>
<feature type="compositionally biased region" description="Basic and acidic residues" evidence="2">
    <location>
        <begin position="7"/>
        <end position="19"/>
    </location>
</feature>
<dbReference type="OrthoDB" id="162531at2"/>
<feature type="domain" description="HTH marR-type" evidence="3">
    <location>
        <begin position="41"/>
        <end position="177"/>
    </location>
</feature>